<keyword evidence="3 4" id="KW-0443">Lipid metabolism</keyword>
<proteinExistence type="predicted"/>
<evidence type="ECO:0000256" key="5">
    <source>
        <dbReference type="SAM" id="MobiDB-lite"/>
    </source>
</evidence>
<keyword evidence="1 4" id="KW-0378">Hydrolase</keyword>
<keyword evidence="8" id="KW-1185">Reference proteome</keyword>
<evidence type="ECO:0000256" key="3">
    <source>
        <dbReference type="ARBA" id="ARBA00023098"/>
    </source>
</evidence>
<dbReference type="RefSeq" id="WP_209376364.1">
    <property type="nucleotide sequence ID" value="NZ_JAGIZA010000018.1"/>
</dbReference>
<dbReference type="AlphaFoldDB" id="A0A940S7Z8"/>
<name>A0A940S7Z8_9PROT</name>
<feature type="region of interest" description="Disordered" evidence="5">
    <location>
        <begin position="354"/>
        <end position="375"/>
    </location>
</feature>
<protein>
    <submittedName>
        <fullName evidence="7">Patatin-like phospholipase family protein</fullName>
    </submittedName>
</protein>
<evidence type="ECO:0000256" key="4">
    <source>
        <dbReference type="PROSITE-ProRule" id="PRU01161"/>
    </source>
</evidence>
<accession>A0A940S7Z8</accession>
<feature type="domain" description="PNPLA" evidence="6">
    <location>
        <begin position="11"/>
        <end position="220"/>
    </location>
</feature>
<dbReference type="PANTHER" id="PTHR14226">
    <property type="entry name" value="NEUROPATHY TARGET ESTERASE/SWISS CHEESE D.MELANOGASTER"/>
    <property type="match status" value="1"/>
</dbReference>
<comment type="caution">
    <text evidence="7">The sequence shown here is derived from an EMBL/GenBank/DDBJ whole genome shotgun (WGS) entry which is preliminary data.</text>
</comment>
<dbReference type="InterPro" id="IPR016035">
    <property type="entry name" value="Acyl_Trfase/lysoPLipase"/>
</dbReference>
<feature type="short sequence motif" description="GXSXG" evidence="4">
    <location>
        <begin position="43"/>
        <end position="47"/>
    </location>
</feature>
<gene>
    <name evidence="7" type="ORF">J5Y10_22475</name>
</gene>
<dbReference type="PANTHER" id="PTHR14226:SF57">
    <property type="entry name" value="BLR7027 PROTEIN"/>
    <property type="match status" value="1"/>
</dbReference>
<reference evidence="7" key="1">
    <citation type="submission" date="2021-03" db="EMBL/GenBank/DDBJ databases">
        <authorList>
            <person name="So Y."/>
        </authorList>
    </citation>
    <scope>NUCLEOTIDE SEQUENCE</scope>
    <source>
        <strain evidence="7">SG15</strain>
    </source>
</reference>
<dbReference type="GO" id="GO:0016787">
    <property type="term" value="F:hydrolase activity"/>
    <property type="evidence" value="ECO:0007669"/>
    <property type="project" value="UniProtKB-UniRule"/>
</dbReference>
<dbReference type="SUPFAM" id="SSF52151">
    <property type="entry name" value="FabD/lysophospholipase-like"/>
    <property type="match status" value="1"/>
</dbReference>
<dbReference type="InterPro" id="IPR050301">
    <property type="entry name" value="NTE"/>
</dbReference>
<keyword evidence="2 4" id="KW-0442">Lipid degradation</keyword>
<comment type="caution">
    <text evidence="4">Lacks conserved residue(s) required for the propagation of feature annotation.</text>
</comment>
<sequence length="375" mass="40599">MPDRVGRTHAMVFSGGVALGAYHAGAYACLEEQGGPDPDWVAGASVGAVTAAIIAGNPAGRRSEHLRRFWDEMAYDPAPWASLWLGQPGPRGPWRKAQGWAAVLQLRLSGHPRLFVPHLLPWSESRAPGLYDLKPLRRRLEKLVDFDLLNSARAPRLSTVATDLSSGERVICDTRHGTRIGQEHILASCALPPDFAPIEIDGRLLGDGGLSTNAPVDLVLDDPGRGERVCFVLDLFSKRGRRPASLAETTARAVDLVFSGQTGLILDGRQREHRLRALIAGLESQLPDELRQDPAVASVLQEGRPQATTVLHLSYGAPTEAADMQKTFDFSPSALTQRWQAGARDMRAALQELPAAPDPSEAPGFHLRRIPGDAT</sequence>
<dbReference type="Pfam" id="PF01734">
    <property type="entry name" value="Patatin"/>
    <property type="match status" value="1"/>
</dbReference>
<evidence type="ECO:0000313" key="8">
    <source>
        <dbReference type="Proteomes" id="UP000677537"/>
    </source>
</evidence>
<dbReference type="Gene3D" id="3.40.1090.10">
    <property type="entry name" value="Cytosolic phospholipase A2 catalytic domain"/>
    <property type="match status" value="2"/>
</dbReference>
<dbReference type="Proteomes" id="UP000677537">
    <property type="component" value="Unassembled WGS sequence"/>
</dbReference>
<feature type="active site" description="Nucleophile" evidence="4">
    <location>
        <position position="45"/>
    </location>
</feature>
<evidence type="ECO:0000259" key="6">
    <source>
        <dbReference type="PROSITE" id="PS51635"/>
    </source>
</evidence>
<dbReference type="GO" id="GO:0016042">
    <property type="term" value="P:lipid catabolic process"/>
    <property type="evidence" value="ECO:0007669"/>
    <property type="project" value="UniProtKB-UniRule"/>
</dbReference>
<dbReference type="EMBL" id="JAGIZA010000018">
    <property type="protein sequence ID" value="MBP0495569.1"/>
    <property type="molecule type" value="Genomic_DNA"/>
</dbReference>
<feature type="active site" description="Proton acceptor" evidence="4">
    <location>
        <position position="207"/>
    </location>
</feature>
<dbReference type="PROSITE" id="PS51635">
    <property type="entry name" value="PNPLA"/>
    <property type="match status" value="1"/>
</dbReference>
<dbReference type="PROSITE" id="PS51257">
    <property type="entry name" value="PROKAR_LIPOPROTEIN"/>
    <property type="match status" value="1"/>
</dbReference>
<evidence type="ECO:0000313" key="7">
    <source>
        <dbReference type="EMBL" id="MBP0495569.1"/>
    </source>
</evidence>
<evidence type="ECO:0000256" key="1">
    <source>
        <dbReference type="ARBA" id="ARBA00022801"/>
    </source>
</evidence>
<organism evidence="7 8">
    <name type="scientific">Roseomonas indoligenes</name>
    <dbReference type="NCBI Taxonomy" id="2820811"/>
    <lineage>
        <taxon>Bacteria</taxon>
        <taxon>Pseudomonadati</taxon>
        <taxon>Pseudomonadota</taxon>
        <taxon>Alphaproteobacteria</taxon>
        <taxon>Acetobacterales</taxon>
        <taxon>Roseomonadaceae</taxon>
        <taxon>Roseomonas</taxon>
    </lineage>
</organism>
<evidence type="ECO:0000256" key="2">
    <source>
        <dbReference type="ARBA" id="ARBA00022963"/>
    </source>
</evidence>
<dbReference type="Pfam" id="PF12536">
    <property type="entry name" value="DUF3734"/>
    <property type="match status" value="1"/>
</dbReference>
<dbReference type="InterPro" id="IPR021095">
    <property type="entry name" value="DUF3734"/>
</dbReference>
<dbReference type="InterPro" id="IPR002641">
    <property type="entry name" value="PNPLA_dom"/>
</dbReference>
<feature type="short sequence motif" description="DGA/G" evidence="4">
    <location>
        <begin position="207"/>
        <end position="209"/>
    </location>
</feature>